<dbReference type="STRING" id="1776334.APZ16_05525"/>
<dbReference type="NCBIfam" id="NF003219">
    <property type="entry name" value="PRK04191.1"/>
    <property type="match status" value="1"/>
</dbReference>
<gene>
    <name evidence="6" type="primary">rps3</name>
    <name evidence="9" type="ORF">APZ16_05525</name>
</gene>
<dbReference type="Gene3D" id="3.30.1140.32">
    <property type="entry name" value="Ribosomal protein S3, C-terminal domain"/>
    <property type="match status" value="1"/>
</dbReference>
<name>A0A147JUH3_HADYE</name>
<dbReference type="InterPro" id="IPR036419">
    <property type="entry name" value="Ribosomal_S3_C_sf"/>
</dbReference>
<dbReference type="PANTHER" id="PTHR11760:SF32">
    <property type="entry name" value="SMALL RIBOSOMAL SUBUNIT PROTEIN US3"/>
    <property type="match status" value="1"/>
</dbReference>
<evidence type="ECO:0000256" key="7">
    <source>
        <dbReference type="SAM" id="MobiDB-lite"/>
    </source>
</evidence>
<organism evidence="9 10">
    <name type="scientific">Hadarchaeum yellowstonense</name>
    <dbReference type="NCBI Taxonomy" id="1776334"/>
    <lineage>
        <taxon>Archaea</taxon>
        <taxon>Methanobacteriati</taxon>
        <taxon>Candidatus Hadarchaeota</taxon>
        <taxon>Candidatus Hadarchaeia</taxon>
        <taxon>Candidatus Hadarchaeales</taxon>
        <taxon>Candidatus Hadarchaeaceae</taxon>
        <taxon>Candidatus Hadarchaeum</taxon>
    </lineage>
</organism>
<evidence type="ECO:0000256" key="3">
    <source>
        <dbReference type="ARBA" id="ARBA00022884"/>
    </source>
</evidence>
<feature type="region of interest" description="Disordered" evidence="7">
    <location>
        <begin position="190"/>
        <end position="238"/>
    </location>
</feature>
<dbReference type="GO" id="GO:0006412">
    <property type="term" value="P:translation"/>
    <property type="evidence" value="ECO:0007669"/>
    <property type="project" value="UniProtKB-UniRule"/>
</dbReference>
<dbReference type="SUPFAM" id="SSF54821">
    <property type="entry name" value="Ribosomal protein S3 C-terminal domain"/>
    <property type="match status" value="1"/>
</dbReference>
<sequence>MPVEKHFIKQGLKRVELETYLENELSKAGYGGVDIKRVLTGTRVTIYVERPGMVIGKKGKSIKQLTDELEQKFGLEKPQVEVVEIPKPELSGPIMAKHIAFALERGLSVRRVGQSMVRTIMDAGARGVEIVISGRIAGERSKRMRFYEGYLSKAGEPAEKLVSHGQAVAKLKPGIVGIKVSIMPPDVPLPGEIKIAEPGESKEQPAAEKVEAAEKAEKEAEKAEKAPEKGDDDGKAQT</sequence>
<evidence type="ECO:0000256" key="2">
    <source>
        <dbReference type="ARBA" id="ARBA00022730"/>
    </source>
</evidence>
<dbReference type="GO" id="GO:0022627">
    <property type="term" value="C:cytosolic small ribosomal subunit"/>
    <property type="evidence" value="ECO:0007669"/>
    <property type="project" value="UniProtKB-UniRule"/>
</dbReference>
<dbReference type="Pfam" id="PF07650">
    <property type="entry name" value="KH_2"/>
    <property type="match status" value="1"/>
</dbReference>
<dbReference type="PROSITE" id="PS50823">
    <property type="entry name" value="KH_TYPE_2"/>
    <property type="match status" value="1"/>
</dbReference>
<dbReference type="EMBL" id="LQMQ01000049">
    <property type="protein sequence ID" value="KUO40094.1"/>
    <property type="molecule type" value="Genomic_DNA"/>
</dbReference>
<evidence type="ECO:0000313" key="10">
    <source>
        <dbReference type="Proteomes" id="UP000074294"/>
    </source>
</evidence>
<comment type="caution">
    <text evidence="9">The sequence shown here is derived from an EMBL/GenBank/DDBJ whole genome shotgun (WGS) entry which is preliminary data.</text>
</comment>
<comment type="subunit">
    <text evidence="6">Part of the 30S ribosomal subunit.</text>
</comment>
<dbReference type="InterPro" id="IPR015946">
    <property type="entry name" value="KH_dom-like_a/b"/>
</dbReference>
<dbReference type="InterPro" id="IPR001351">
    <property type="entry name" value="Ribosomal_uS3_C"/>
</dbReference>
<dbReference type="InterPro" id="IPR004044">
    <property type="entry name" value="KH_dom_type_2"/>
</dbReference>
<dbReference type="AlphaFoldDB" id="A0A147JUH3"/>
<dbReference type="Proteomes" id="UP000074294">
    <property type="component" value="Unassembled WGS sequence"/>
</dbReference>
<evidence type="ECO:0000256" key="5">
    <source>
        <dbReference type="ARBA" id="ARBA00023274"/>
    </source>
</evidence>
<feature type="compositionally biased region" description="Basic and acidic residues" evidence="7">
    <location>
        <begin position="194"/>
        <end position="238"/>
    </location>
</feature>
<dbReference type="GO" id="GO:0003735">
    <property type="term" value="F:structural constituent of ribosome"/>
    <property type="evidence" value="ECO:0007669"/>
    <property type="project" value="UniProtKB-UniRule"/>
</dbReference>
<dbReference type="Pfam" id="PF00189">
    <property type="entry name" value="Ribosomal_S3_C"/>
    <property type="match status" value="1"/>
</dbReference>
<keyword evidence="2 6" id="KW-0699">rRNA-binding</keyword>
<dbReference type="FunFam" id="3.30.300.20:FF:000001">
    <property type="entry name" value="30S ribosomal protein S3"/>
    <property type="match status" value="1"/>
</dbReference>
<evidence type="ECO:0000256" key="1">
    <source>
        <dbReference type="ARBA" id="ARBA00010761"/>
    </source>
</evidence>
<comment type="similarity">
    <text evidence="1 6">Belongs to the universal ribosomal protein uS3 family.</text>
</comment>
<dbReference type="CDD" id="cd02411">
    <property type="entry name" value="KH-II_30S_S3_arch"/>
    <property type="match status" value="1"/>
</dbReference>
<dbReference type="GO" id="GO:0019843">
    <property type="term" value="F:rRNA binding"/>
    <property type="evidence" value="ECO:0007669"/>
    <property type="project" value="UniProtKB-UniRule"/>
</dbReference>
<keyword evidence="4 6" id="KW-0689">Ribosomal protein</keyword>
<dbReference type="SUPFAM" id="SSF54814">
    <property type="entry name" value="Prokaryotic type KH domain (KH-domain type II)"/>
    <property type="match status" value="1"/>
</dbReference>
<dbReference type="InterPro" id="IPR027488">
    <property type="entry name" value="Ribosomal_uS3_arc"/>
</dbReference>
<evidence type="ECO:0000256" key="4">
    <source>
        <dbReference type="ARBA" id="ARBA00022980"/>
    </source>
</evidence>
<dbReference type="PANTHER" id="PTHR11760">
    <property type="entry name" value="30S/40S RIBOSOMAL PROTEIN S3"/>
    <property type="match status" value="1"/>
</dbReference>
<dbReference type="SMART" id="SM00322">
    <property type="entry name" value="KH"/>
    <property type="match status" value="1"/>
</dbReference>
<keyword evidence="3 6" id="KW-0694">RNA-binding</keyword>
<dbReference type="InterPro" id="IPR057258">
    <property type="entry name" value="Ribosomal_uS3"/>
</dbReference>
<evidence type="ECO:0000259" key="8">
    <source>
        <dbReference type="PROSITE" id="PS50823"/>
    </source>
</evidence>
<dbReference type="Gene3D" id="3.30.300.20">
    <property type="match status" value="1"/>
</dbReference>
<reference evidence="9 10" key="1">
    <citation type="journal article" date="2016" name="Nat. Microbiol.">
        <title>Genomic inference of the metabolism of cosmopolitan subsurface Archaea, Hadesarchaea.</title>
        <authorList>
            <person name="Baker B.J."/>
            <person name="Saw J.H."/>
            <person name="Lind A.E."/>
            <person name="Lazar C.S."/>
            <person name="Hinrichs K.-U."/>
            <person name="Teske A.P."/>
            <person name="Ettema T.J."/>
        </authorList>
    </citation>
    <scope>NUCLEOTIDE SEQUENCE [LARGE SCALE GENOMIC DNA]</scope>
</reference>
<dbReference type="InterPro" id="IPR009019">
    <property type="entry name" value="KH_sf_prok-type"/>
</dbReference>
<dbReference type="InterPro" id="IPR005703">
    <property type="entry name" value="Ribosomal_uS3_euk/arc"/>
</dbReference>
<dbReference type="HAMAP" id="MF_01309_A">
    <property type="entry name" value="Ribosomal_uS3_A"/>
    <property type="match status" value="1"/>
</dbReference>
<dbReference type="InterPro" id="IPR004087">
    <property type="entry name" value="KH_dom"/>
</dbReference>
<dbReference type="NCBIfam" id="TIGR01008">
    <property type="entry name" value="uS3_euk_arch"/>
    <property type="match status" value="1"/>
</dbReference>
<comment type="function">
    <text evidence="6">Binds the lower part of the 30S subunit head.</text>
</comment>
<accession>A0A147JUH3</accession>
<keyword evidence="5 6" id="KW-0687">Ribonucleoprotein</keyword>
<proteinExistence type="inferred from homology"/>
<evidence type="ECO:0000256" key="6">
    <source>
        <dbReference type="HAMAP-Rule" id="MF_01309"/>
    </source>
</evidence>
<evidence type="ECO:0000313" key="9">
    <source>
        <dbReference type="EMBL" id="KUO40094.1"/>
    </source>
</evidence>
<feature type="domain" description="KH type-2" evidence="8">
    <location>
        <begin position="17"/>
        <end position="86"/>
    </location>
</feature>
<protein>
    <recommendedName>
        <fullName evidence="6">Small ribosomal subunit protein uS3</fullName>
    </recommendedName>
</protein>